<dbReference type="InterPro" id="IPR029393">
    <property type="entry name" value="FUS1"/>
</dbReference>
<dbReference type="EnsemblMetazoa" id="PPA46924.1">
    <property type="protein sequence ID" value="PPA46924.1"/>
    <property type="gene ID" value="WBGene00304703"/>
</dbReference>
<accession>A0A8R1V7N8</accession>
<dbReference type="PANTHER" id="PTHR15453">
    <property type="entry name" value="TUMOR SUPPRESSOR CANDIDATE 2"/>
    <property type="match status" value="1"/>
</dbReference>
<name>A0A8R1V7N8_PRIPA</name>
<feature type="region of interest" description="Disordered" evidence="1">
    <location>
        <begin position="10"/>
        <end position="32"/>
    </location>
</feature>
<protein>
    <submittedName>
        <fullName evidence="2">Uncharacterized protein</fullName>
    </submittedName>
</protein>
<reference evidence="2" key="2">
    <citation type="submission" date="2022-06" db="UniProtKB">
        <authorList>
            <consortium name="EnsemblMetazoa"/>
        </authorList>
    </citation>
    <scope>IDENTIFICATION</scope>
    <source>
        <strain evidence="2">PS312</strain>
    </source>
</reference>
<dbReference type="PANTHER" id="PTHR15453:SF8">
    <property type="entry name" value="TUMOR SUPPRESSOR CANDIDATE 2"/>
    <property type="match status" value="1"/>
</dbReference>
<keyword evidence="3" id="KW-1185">Reference proteome</keyword>
<dbReference type="Proteomes" id="UP000005239">
    <property type="component" value="Unassembled WGS sequence"/>
</dbReference>
<reference evidence="3" key="1">
    <citation type="journal article" date="2008" name="Nat. Genet.">
        <title>The Pristionchus pacificus genome provides a unique perspective on nematode lifestyle and parasitism.</title>
        <authorList>
            <person name="Dieterich C."/>
            <person name="Clifton S.W."/>
            <person name="Schuster L.N."/>
            <person name="Chinwalla A."/>
            <person name="Delehaunty K."/>
            <person name="Dinkelacker I."/>
            <person name="Fulton L."/>
            <person name="Fulton R."/>
            <person name="Godfrey J."/>
            <person name="Minx P."/>
            <person name="Mitreva M."/>
            <person name="Roeseler W."/>
            <person name="Tian H."/>
            <person name="Witte H."/>
            <person name="Yang S.P."/>
            <person name="Wilson R.K."/>
            <person name="Sommer R.J."/>
        </authorList>
    </citation>
    <scope>NUCLEOTIDE SEQUENCE [LARGE SCALE GENOMIC DNA]</scope>
    <source>
        <strain evidence="3">PS312</strain>
    </source>
</reference>
<dbReference type="Pfam" id="PF15000">
    <property type="entry name" value="TUSC2"/>
    <property type="match status" value="1"/>
</dbReference>
<dbReference type="AlphaFoldDB" id="A0A8R1V7N8"/>
<feature type="compositionally biased region" description="Basic and acidic residues" evidence="1">
    <location>
        <begin position="10"/>
        <end position="25"/>
    </location>
</feature>
<gene>
    <name evidence="2" type="primary">WBGene00304703</name>
</gene>
<evidence type="ECO:0000313" key="3">
    <source>
        <dbReference type="Proteomes" id="UP000005239"/>
    </source>
</evidence>
<evidence type="ECO:0000256" key="1">
    <source>
        <dbReference type="SAM" id="MobiDB-lite"/>
    </source>
</evidence>
<evidence type="ECO:0000313" key="2">
    <source>
        <dbReference type="EnsemblMetazoa" id="PPA46924.1"/>
    </source>
</evidence>
<proteinExistence type="predicted"/>
<organism evidence="2 3">
    <name type="scientific">Pristionchus pacificus</name>
    <name type="common">Parasitic nematode worm</name>
    <dbReference type="NCBI Taxonomy" id="54126"/>
    <lineage>
        <taxon>Eukaryota</taxon>
        <taxon>Metazoa</taxon>
        <taxon>Ecdysozoa</taxon>
        <taxon>Nematoda</taxon>
        <taxon>Chromadorea</taxon>
        <taxon>Rhabditida</taxon>
        <taxon>Rhabditina</taxon>
        <taxon>Diplogasteromorpha</taxon>
        <taxon>Diplogasteroidea</taxon>
        <taxon>Neodiplogasteridae</taxon>
        <taxon>Pristionchus</taxon>
    </lineage>
</organism>
<sequence length="118" mass="13793">MGQIGSYIRRKEDCAKQSEDDETRHRISRSKKTNLLSPTGICDIFHARIPDELLVHDSKSSQFIDRDGSVANEFYLEECIGSHRILRRITRDLTPQIREMYRYPRISPDCPIVMIQVQ</sequence>
<dbReference type="OrthoDB" id="9025707at2759"/>